<keyword evidence="2" id="KW-1185">Reference proteome</keyword>
<evidence type="ECO:0000313" key="2">
    <source>
        <dbReference type="Proteomes" id="UP000253667"/>
    </source>
</evidence>
<gene>
    <name evidence="1" type="ORF">Sf11_29</name>
</gene>
<sequence>MSIIKNQQAIDSTSHNRFAIFITRDNKRFAVRAVPGGYKTYMENNGKWVRCENLANFLVWNGEFQGRDDISTLIEE</sequence>
<dbReference type="EMBL" id="MF468274">
    <property type="protein sequence ID" value="ATN48432.1"/>
    <property type="molecule type" value="Genomic_DNA"/>
</dbReference>
<organism evidence="1 2">
    <name type="scientific">Shigella phage Sfin-1</name>
    <dbReference type="NCBI Taxonomy" id="2024314"/>
    <lineage>
        <taxon>Viruses</taxon>
        <taxon>Duplodnaviria</taxon>
        <taxon>Heunggongvirae</taxon>
        <taxon>Uroviricota</taxon>
        <taxon>Caudoviricetes</taxon>
        <taxon>Drexlerviridae</taxon>
        <taxon>Tunavirinae</taxon>
        <taxon>Tunavirus</taxon>
        <taxon>Tunavirus Sfin1</taxon>
    </lineage>
</organism>
<reference evidence="1 2" key="1">
    <citation type="submission" date="2017-07" db="EMBL/GenBank/DDBJ databases">
        <title>A novel bacteriophage with broad spectrum lytic activity against Shigella sp. and E.coliC.</title>
        <authorList>
            <person name="Tousif A.S.K."/>
            <person name="Nabanita G."/>
        </authorList>
    </citation>
    <scope>NUCLEOTIDE SEQUENCE [LARGE SCALE GENOMIC DNA]</scope>
</reference>
<accession>A0A2Z2U7L3</accession>
<name>A0A2Z2U7L3_9CAUD</name>
<protein>
    <submittedName>
        <fullName evidence="1">Uncharacterized protein</fullName>
    </submittedName>
</protein>
<dbReference type="Proteomes" id="UP000253667">
    <property type="component" value="Segment"/>
</dbReference>
<evidence type="ECO:0000313" key="1">
    <source>
        <dbReference type="EMBL" id="ATN48432.1"/>
    </source>
</evidence>
<proteinExistence type="predicted"/>